<proteinExistence type="inferred from homology"/>
<dbReference type="InterPro" id="IPR005311">
    <property type="entry name" value="PBP_dimer"/>
</dbReference>
<dbReference type="InterPro" id="IPR036138">
    <property type="entry name" value="PBP_dimer_sf"/>
</dbReference>
<comment type="subcellular location">
    <subcellularLocation>
        <location evidence="1">Membrane</location>
    </subcellularLocation>
</comment>
<dbReference type="AlphaFoldDB" id="A0A4Y8MB27"/>
<evidence type="ECO:0000259" key="4">
    <source>
        <dbReference type="Pfam" id="PF00905"/>
    </source>
</evidence>
<evidence type="ECO:0000259" key="5">
    <source>
        <dbReference type="Pfam" id="PF03717"/>
    </source>
</evidence>
<dbReference type="GO" id="GO:0008658">
    <property type="term" value="F:penicillin binding"/>
    <property type="evidence" value="ECO:0007669"/>
    <property type="project" value="InterPro"/>
</dbReference>
<dbReference type="RefSeq" id="WP_135150179.1">
    <property type="nucleotide sequence ID" value="NZ_SOMN01000001.1"/>
</dbReference>
<organism evidence="6 7">
    <name type="scientific">Cohnella luojiensis</name>
    <dbReference type="NCBI Taxonomy" id="652876"/>
    <lineage>
        <taxon>Bacteria</taxon>
        <taxon>Bacillati</taxon>
        <taxon>Bacillota</taxon>
        <taxon>Bacilli</taxon>
        <taxon>Bacillales</taxon>
        <taxon>Paenibacillaceae</taxon>
        <taxon>Cohnella</taxon>
    </lineage>
</organism>
<name>A0A4Y8MB27_9BACL</name>
<dbReference type="GO" id="GO:0071972">
    <property type="term" value="F:peptidoglycan L,D-transpeptidase activity"/>
    <property type="evidence" value="ECO:0007669"/>
    <property type="project" value="TreeGrafter"/>
</dbReference>
<dbReference type="PANTHER" id="PTHR30627">
    <property type="entry name" value="PEPTIDOGLYCAN D,D-TRANSPEPTIDASE"/>
    <property type="match status" value="1"/>
</dbReference>
<dbReference type="Pfam" id="PF00905">
    <property type="entry name" value="Transpeptidase"/>
    <property type="match status" value="1"/>
</dbReference>
<dbReference type="InterPro" id="IPR001460">
    <property type="entry name" value="PCN-bd_Tpept"/>
</dbReference>
<dbReference type="Gene3D" id="3.90.1310.10">
    <property type="entry name" value="Penicillin-binding protein 2a (Domain 2)"/>
    <property type="match status" value="1"/>
</dbReference>
<keyword evidence="7" id="KW-1185">Reference proteome</keyword>
<dbReference type="Proteomes" id="UP000297900">
    <property type="component" value="Unassembled WGS sequence"/>
</dbReference>
<dbReference type="GO" id="GO:0005886">
    <property type="term" value="C:plasma membrane"/>
    <property type="evidence" value="ECO:0007669"/>
    <property type="project" value="TreeGrafter"/>
</dbReference>
<evidence type="ECO:0000313" key="6">
    <source>
        <dbReference type="EMBL" id="TFE31607.1"/>
    </source>
</evidence>
<comment type="similarity">
    <text evidence="2">Belongs to the transpeptidase family.</text>
</comment>
<evidence type="ECO:0000256" key="2">
    <source>
        <dbReference type="ARBA" id="ARBA00007171"/>
    </source>
</evidence>
<feature type="domain" description="Penicillin-binding protein transpeptidase" evidence="4">
    <location>
        <begin position="274"/>
        <end position="591"/>
    </location>
</feature>
<dbReference type="InterPro" id="IPR012338">
    <property type="entry name" value="Beta-lactam/transpept-like"/>
</dbReference>
<dbReference type="PANTHER" id="PTHR30627:SF24">
    <property type="entry name" value="PENICILLIN-BINDING PROTEIN 4B"/>
    <property type="match status" value="1"/>
</dbReference>
<dbReference type="Pfam" id="PF03717">
    <property type="entry name" value="PBP_dimer"/>
    <property type="match status" value="1"/>
</dbReference>
<gene>
    <name evidence="6" type="ORF">E2980_00565</name>
</gene>
<accession>A0A4Y8MB27</accession>
<dbReference type="SUPFAM" id="SSF56601">
    <property type="entry name" value="beta-lactamase/transpeptidase-like"/>
    <property type="match status" value="1"/>
</dbReference>
<dbReference type="InterPro" id="IPR050515">
    <property type="entry name" value="Beta-lactam/transpept"/>
</dbReference>
<dbReference type="GO" id="GO:0071555">
    <property type="term" value="P:cell wall organization"/>
    <property type="evidence" value="ECO:0007669"/>
    <property type="project" value="TreeGrafter"/>
</dbReference>
<evidence type="ECO:0000256" key="1">
    <source>
        <dbReference type="ARBA" id="ARBA00004370"/>
    </source>
</evidence>
<keyword evidence="3" id="KW-0472">Membrane</keyword>
<dbReference type="SUPFAM" id="SSF56519">
    <property type="entry name" value="Penicillin binding protein dimerisation domain"/>
    <property type="match status" value="1"/>
</dbReference>
<feature type="domain" description="Penicillin-binding protein dimerisation" evidence="5">
    <location>
        <begin position="61"/>
        <end position="223"/>
    </location>
</feature>
<dbReference type="EMBL" id="SOMN01000001">
    <property type="protein sequence ID" value="TFE31607.1"/>
    <property type="molecule type" value="Genomic_DNA"/>
</dbReference>
<dbReference type="OrthoDB" id="2985542at2"/>
<evidence type="ECO:0000313" key="7">
    <source>
        <dbReference type="Proteomes" id="UP000297900"/>
    </source>
</evidence>
<reference evidence="6 7" key="1">
    <citation type="submission" date="2019-03" db="EMBL/GenBank/DDBJ databases">
        <title>Cohnella endophytica sp. nov., a novel endophytic bacterium isolated from bark of Sonneratia apetala.</title>
        <authorList>
            <person name="Tuo L."/>
        </authorList>
    </citation>
    <scope>NUCLEOTIDE SEQUENCE [LARGE SCALE GENOMIC DNA]</scope>
    <source>
        <strain evidence="6 7">CCTCC AB 208254</strain>
    </source>
</reference>
<dbReference type="Gene3D" id="3.40.710.10">
    <property type="entry name" value="DD-peptidase/beta-lactamase superfamily"/>
    <property type="match status" value="1"/>
</dbReference>
<protein>
    <submittedName>
        <fullName evidence="6">Penicillin-binding protein 2</fullName>
    </submittedName>
</protein>
<comment type="caution">
    <text evidence="6">The sequence shown here is derived from an EMBL/GenBank/DDBJ whole genome shotgun (WGS) entry which is preliminary data.</text>
</comment>
<evidence type="ECO:0000256" key="3">
    <source>
        <dbReference type="ARBA" id="ARBA00023136"/>
    </source>
</evidence>
<sequence length="611" mass="66366">MKRDWAMRGFHLLLLFAVIFGIEGAKLAWLQFGFGGSHTASGSLKMSAMLQRSDSLVLDTGRGQFMDRKGRLLTGGTVQSLAAFPDNGMPRGTEQDVRLLADSLDVEPKKLEHWLAQLREPEAWKGNHSARALGLTKDQILIAKQTDLLGVAVLPFLNRYPAEVTPLHAIGYLSQHPDQVRKVYGEQVSHHHMSITNPIGGAGLEKSMDRLLQGIAPTTVKQVTDAARRPLEGLGLRVTAPDNPHFPLQVTTTLDLDLQRVVENVMEKYGIKKGAAVILDAANADILAMVSLPKLDPYHIGATGTDERNHALVAAPPGSVFKTVTLAAALESGVTTWHEIFHCDGHYGKYGLKCWKEGGHGNLTLEQAYAESCNVAFAGLAERMDPAWLQITAEKMGLGRQIGWHTESFVDGKPIRLLGEEQSGSIFSSKEAAKDGGVRTGTGIGQRDVRATPLQLANMAVTILHSGHVFAPRLVKEIRYADGTILASMRNQSAKSKYGQIEPQTAKRLRQSMRSVVTEGTAANALNGAAWPLAGKSGTAELAGKQKARNDQWFVGYGPAEEKPRYAVAVLIEDQPAGLRNRGATLFGAIMDGLRLQELKSRRAAEQKAQR</sequence>